<dbReference type="InterPro" id="IPR016054">
    <property type="entry name" value="LY6_UPA_recep-like"/>
</dbReference>
<keyword evidence="8" id="KW-0449">Lipoprotein</keyword>
<evidence type="ECO:0000256" key="8">
    <source>
        <dbReference type="ARBA" id="ARBA00023288"/>
    </source>
</evidence>
<keyword evidence="2" id="KW-1003">Cell membrane</keyword>
<dbReference type="AlphaFoldDB" id="A0A1U7SMS7"/>
<gene>
    <name evidence="13" type="primary">SPACA4</name>
</gene>
<evidence type="ECO:0000256" key="3">
    <source>
        <dbReference type="ARBA" id="ARBA00022622"/>
    </source>
</evidence>
<dbReference type="GO" id="GO:0098552">
    <property type="term" value="C:side of membrane"/>
    <property type="evidence" value="ECO:0007669"/>
    <property type="project" value="UniProtKB-KW"/>
</dbReference>
<protein>
    <submittedName>
        <fullName evidence="13">Sperm acrosome membrane-associated protein 4</fullName>
    </submittedName>
</protein>
<evidence type="ECO:0000313" key="12">
    <source>
        <dbReference type="Proteomes" id="UP000189704"/>
    </source>
</evidence>
<dbReference type="GO" id="GO:0005886">
    <property type="term" value="C:plasma membrane"/>
    <property type="evidence" value="ECO:0007669"/>
    <property type="project" value="UniProtKB-SubCell"/>
</dbReference>
<dbReference type="RefSeq" id="XP_008046840.1">
    <property type="nucleotide sequence ID" value="XM_008048649.1"/>
</dbReference>
<dbReference type="Pfam" id="PF00021">
    <property type="entry name" value="UPAR_LY6"/>
    <property type="match status" value="1"/>
</dbReference>
<evidence type="ECO:0000256" key="10">
    <source>
        <dbReference type="SAM" id="SignalP"/>
    </source>
</evidence>
<dbReference type="PANTHER" id="PTHR47613:SF1">
    <property type="entry name" value="SPERM ACROSOME MEMBRANE-ASSOCIATED PROTEIN 4"/>
    <property type="match status" value="1"/>
</dbReference>
<dbReference type="SUPFAM" id="SSF57302">
    <property type="entry name" value="Snake toxin-like"/>
    <property type="match status" value="1"/>
</dbReference>
<name>A0A1U7SMS7_CARSF</name>
<evidence type="ECO:0000256" key="4">
    <source>
        <dbReference type="ARBA" id="ARBA00022729"/>
    </source>
</evidence>
<keyword evidence="3" id="KW-0336">GPI-anchor</keyword>
<proteinExistence type="inferred from homology"/>
<reference evidence="13" key="1">
    <citation type="submission" date="2025-08" db="UniProtKB">
        <authorList>
            <consortium name="RefSeq"/>
        </authorList>
    </citation>
    <scope>IDENTIFICATION</scope>
</reference>
<sequence>MVLGWLLLVVTALSPGVTGAKDCIFCELTDSTHCPGTNMRCGDNEDCFTGHGVAPGTGPIINKGCVVATSCGREEPISYKGVTYSLVTTCCNGPLCNHAPAGRRMARTATGLVLGLGLLLPARPL</sequence>
<keyword evidence="4 10" id="KW-0732">Signal</keyword>
<dbReference type="InterPro" id="IPR046354">
    <property type="entry name" value="SPACA4/Bouncer"/>
</dbReference>
<feature type="signal peptide" evidence="10">
    <location>
        <begin position="1"/>
        <end position="19"/>
    </location>
</feature>
<comment type="similarity">
    <text evidence="9">Belongs to the SPACA4/bouncer family.</text>
</comment>
<organism evidence="12 13">
    <name type="scientific">Carlito syrichta</name>
    <name type="common">Philippine tarsier</name>
    <name type="synonym">Tarsius syrichta</name>
    <dbReference type="NCBI Taxonomy" id="1868482"/>
    <lineage>
        <taxon>Eukaryota</taxon>
        <taxon>Metazoa</taxon>
        <taxon>Chordata</taxon>
        <taxon>Craniata</taxon>
        <taxon>Vertebrata</taxon>
        <taxon>Euteleostomi</taxon>
        <taxon>Mammalia</taxon>
        <taxon>Eutheria</taxon>
        <taxon>Euarchontoglires</taxon>
        <taxon>Primates</taxon>
        <taxon>Haplorrhini</taxon>
        <taxon>Tarsiiformes</taxon>
        <taxon>Tarsiidae</taxon>
        <taxon>Carlito</taxon>
    </lineage>
</organism>
<dbReference type="PANTHER" id="PTHR47613">
    <property type="entry name" value="SPERM ACROSOME MEMBRANE-ASSOCIATED PROTEIN 4"/>
    <property type="match status" value="1"/>
</dbReference>
<evidence type="ECO:0000256" key="9">
    <source>
        <dbReference type="ARBA" id="ARBA00029446"/>
    </source>
</evidence>
<evidence type="ECO:0000256" key="1">
    <source>
        <dbReference type="ARBA" id="ARBA00004609"/>
    </source>
</evidence>
<evidence type="ECO:0000256" key="5">
    <source>
        <dbReference type="ARBA" id="ARBA00023136"/>
    </source>
</evidence>
<dbReference type="InterPro" id="IPR045860">
    <property type="entry name" value="Snake_toxin-like_sf"/>
</dbReference>
<evidence type="ECO:0000259" key="11">
    <source>
        <dbReference type="Pfam" id="PF00021"/>
    </source>
</evidence>
<evidence type="ECO:0000256" key="2">
    <source>
        <dbReference type="ARBA" id="ARBA00022475"/>
    </source>
</evidence>
<dbReference type="Proteomes" id="UP000189704">
    <property type="component" value="Unplaced"/>
</dbReference>
<dbReference type="KEGG" id="csyr:103250054"/>
<accession>A0A1U7SMS7</accession>
<evidence type="ECO:0000256" key="7">
    <source>
        <dbReference type="ARBA" id="ARBA00023180"/>
    </source>
</evidence>
<dbReference type="Gene3D" id="2.10.60.10">
    <property type="entry name" value="CD59"/>
    <property type="match status" value="1"/>
</dbReference>
<keyword evidence="12" id="KW-1185">Reference proteome</keyword>
<dbReference type="OrthoDB" id="5962859at2759"/>
<keyword evidence="7" id="KW-0325">Glycoprotein</keyword>
<comment type="subcellular location">
    <subcellularLocation>
        <location evidence="1">Cell membrane</location>
        <topology evidence="1">Lipid-anchor</topology>
        <topology evidence="1">GPI-anchor</topology>
    </subcellularLocation>
</comment>
<evidence type="ECO:0000256" key="6">
    <source>
        <dbReference type="ARBA" id="ARBA00023157"/>
    </source>
</evidence>
<dbReference type="GeneID" id="103250054"/>
<dbReference type="CDD" id="cd23574">
    <property type="entry name" value="TFP_LU_ECD_SPACA4"/>
    <property type="match status" value="1"/>
</dbReference>
<keyword evidence="5" id="KW-0472">Membrane</keyword>
<evidence type="ECO:0000313" key="13">
    <source>
        <dbReference type="RefSeq" id="XP_008046840.1"/>
    </source>
</evidence>
<keyword evidence="6" id="KW-1015">Disulfide bond</keyword>
<dbReference type="CTD" id="171169"/>
<feature type="domain" description="UPAR/Ly6" evidence="11">
    <location>
        <begin position="22"/>
        <end position="99"/>
    </location>
</feature>
<feature type="chain" id="PRO_5010588972" evidence="10">
    <location>
        <begin position="20"/>
        <end position="125"/>
    </location>
</feature>
<dbReference type="GO" id="GO:0035036">
    <property type="term" value="P:sperm-egg recognition"/>
    <property type="evidence" value="ECO:0007669"/>
    <property type="project" value="TreeGrafter"/>
</dbReference>